<dbReference type="Proteomes" id="UP000004394">
    <property type="component" value="Unassembled WGS sequence"/>
</dbReference>
<dbReference type="HOGENOM" id="CLU_093065_0_0_10"/>
<keyword evidence="1" id="KW-0732">Signal</keyword>
<protein>
    <recommendedName>
        <fullName evidence="2">Outer membrane protein beta-barrel domain-containing protein</fullName>
    </recommendedName>
</protein>
<dbReference type="eggNOG" id="ENOG502ZGCS">
    <property type="taxonomic scope" value="Bacteria"/>
</dbReference>
<gene>
    <name evidence="3" type="ORF">HMPREF0658_1689</name>
</gene>
<keyword evidence="4" id="KW-1185">Reference proteome</keyword>
<dbReference type="BioCyc" id="PMAR862515-HMP:GMOO-1714-MONOMER"/>
<dbReference type="AlphaFoldDB" id="E0NU36"/>
<feature type="domain" description="Outer membrane protein beta-barrel" evidence="2">
    <location>
        <begin position="29"/>
        <end position="242"/>
    </location>
</feature>
<dbReference type="EMBL" id="AEEI01000050">
    <property type="protein sequence ID" value="EFM01569.1"/>
    <property type="molecule type" value="Genomic_DNA"/>
</dbReference>
<feature type="chain" id="PRO_5003138362" description="Outer membrane protein beta-barrel domain-containing protein" evidence="1">
    <location>
        <begin position="29"/>
        <end position="266"/>
    </location>
</feature>
<evidence type="ECO:0000256" key="1">
    <source>
        <dbReference type="SAM" id="SignalP"/>
    </source>
</evidence>
<accession>E0NU36</accession>
<comment type="caution">
    <text evidence="3">The sequence shown here is derived from an EMBL/GenBank/DDBJ whole genome shotgun (WGS) entry which is preliminary data.</text>
</comment>
<reference evidence="3" key="1">
    <citation type="submission" date="2010-07" db="EMBL/GenBank/DDBJ databases">
        <authorList>
            <person name="Muzny D."/>
            <person name="Qin X."/>
            <person name="Deng J."/>
            <person name="Jiang H."/>
            <person name="Liu Y."/>
            <person name="Qu J."/>
            <person name="Song X.-Z."/>
            <person name="Zhang L."/>
            <person name="Thornton R."/>
            <person name="Coyle M."/>
            <person name="Francisco L."/>
            <person name="Jackson L."/>
            <person name="Javaid M."/>
            <person name="Korchina V."/>
            <person name="Kovar C."/>
            <person name="Mata R."/>
            <person name="Mathew T."/>
            <person name="Ngo R."/>
            <person name="Nguyen L."/>
            <person name="Nguyen N."/>
            <person name="Okwuonu G."/>
            <person name="Ongeri F."/>
            <person name="Pham C."/>
            <person name="Simmons D."/>
            <person name="Wilczek-Boney K."/>
            <person name="Hale W."/>
            <person name="Jakkamsetti A."/>
            <person name="Pham P."/>
            <person name="Ruth R."/>
            <person name="San Lucas F."/>
            <person name="Warren J."/>
            <person name="Zhang J."/>
            <person name="Zhao Z."/>
            <person name="Zhou C."/>
            <person name="Zhu D."/>
            <person name="Lee S."/>
            <person name="Bess C."/>
            <person name="Blankenburg K."/>
            <person name="Forbes L."/>
            <person name="Fu Q."/>
            <person name="Gubbala S."/>
            <person name="Hirani K."/>
            <person name="Jayaseelan J.C."/>
            <person name="Lara F."/>
            <person name="Munidasa M."/>
            <person name="Palculict T."/>
            <person name="Patil S."/>
            <person name="Pu L.-L."/>
            <person name="Saada N."/>
            <person name="Tang L."/>
            <person name="Weissenberger G."/>
            <person name="Zhu Y."/>
            <person name="Hemphill L."/>
            <person name="Shang Y."/>
            <person name="Youmans B."/>
            <person name="Ayvaz T."/>
            <person name="Ross M."/>
            <person name="Santibanez J."/>
            <person name="Aqrawi P."/>
            <person name="Gross S."/>
            <person name="Joshi V."/>
            <person name="Fowler G."/>
            <person name="Nazareth L."/>
            <person name="Reid J."/>
            <person name="Worley K."/>
            <person name="Petrosino J."/>
            <person name="Highlander S."/>
            <person name="Gibbs R."/>
        </authorList>
    </citation>
    <scope>NUCLEOTIDE SEQUENCE [LARGE SCALE GENOMIC DNA]</scope>
    <source>
        <strain evidence="3">DSM 16973</strain>
    </source>
</reference>
<sequence>MNNPQSPMIRRTSLSLTLFILALLTASAQKDRTATLYNSERNGWEYEVKAGINLGGASPLPLPEEIRSIENYNPKFNGVLEGVVTKWLGQEARWGISAGLRVEEKGMKTGATVKNYGMEIINEGNRVAGYWTGYVQTKYNSTFLTLPLTADYRFNSSWKIRAGLYASLRLDGDFSGYVTDGYLRENSPIGQKIAFTDGKTATYDFTDNLRRWQWGAQIGGSWRAFKRFSMNADFTWAFNDIFKHDFKTITFNMYPIYLNIGFGYLF</sequence>
<dbReference type="InterPro" id="IPR036709">
    <property type="entry name" value="Autotransporte_beta_dom_sf"/>
</dbReference>
<proteinExistence type="predicted"/>
<dbReference type="InterPro" id="IPR025665">
    <property type="entry name" value="Beta-barrel_OMP_2"/>
</dbReference>
<evidence type="ECO:0000313" key="4">
    <source>
        <dbReference type="Proteomes" id="UP000004394"/>
    </source>
</evidence>
<dbReference type="SUPFAM" id="SSF103515">
    <property type="entry name" value="Autotransporter"/>
    <property type="match status" value="1"/>
</dbReference>
<evidence type="ECO:0000313" key="3">
    <source>
        <dbReference type="EMBL" id="EFM01569.1"/>
    </source>
</evidence>
<dbReference type="STRING" id="862515.HMPREF0658_1689"/>
<feature type="signal peptide" evidence="1">
    <location>
        <begin position="1"/>
        <end position="28"/>
    </location>
</feature>
<evidence type="ECO:0000259" key="2">
    <source>
        <dbReference type="Pfam" id="PF13568"/>
    </source>
</evidence>
<dbReference type="Pfam" id="PF13568">
    <property type="entry name" value="OMP_b-brl_2"/>
    <property type="match status" value="1"/>
</dbReference>
<name>E0NU36_9BACT</name>
<organism evidence="3 4">
    <name type="scientific">Hoylesella marshii DSM 16973 = JCM 13450</name>
    <dbReference type="NCBI Taxonomy" id="862515"/>
    <lineage>
        <taxon>Bacteria</taxon>
        <taxon>Pseudomonadati</taxon>
        <taxon>Bacteroidota</taxon>
        <taxon>Bacteroidia</taxon>
        <taxon>Bacteroidales</taxon>
        <taxon>Prevotellaceae</taxon>
        <taxon>Hoylesella</taxon>
    </lineage>
</organism>